<evidence type="ECO:0000313" key="1">
    <source>
        <dbReference type="EMBL" id="MFG1707134.1"/>
    </source>
</evidence>
<proteinExistence type="predicted"/>
<accession>A0ABW7AIE4</accession>
<dbReference type="RefSeq" id="WP_393170560.1">
    <property type="nucleotide sequence ID" value="NZ_JBICRM010000019.1"/>
</dbReference>
<dbReference type="Proteomes" id="UP001603978">
    <property type="component" value="Unassembled WGS sequence"/>
</dbReference>
<dbReference type="Gene3D" id="3.30.1390.10">
    <property type="match status" value="1"/>
</dbReference>
<dbReference type="InterPro" id="IPR014719">
    <property type="entry name" value="Ribosomal_bL12_C/ClpS-like"/>
</dbReference>
<keyword evidence="2" id="KW-1185">Reference proteome</keyword>
<name>A0ABW7AIE4_9ACTN</name>
<comment type="caution">
    <text evidence="1">The sequence shown here is derived from an EMBL/GenBank/DDBJ whole genome shotgun (WGS) entry which is preliminary data.</text>
</comment>
<gene>
    <name evidence="1" type="ORF">ACFLIM_28460</name>
</gene>
<reference evidence="1 2" key="1">
    <citation type="submission" date="2024-10" db="EMBL/GenBank/DDBJ databases">
        <authorList>
            <person name="Topkara A.R."/>
            <person name="Saygin H."/>
        </authorList>
    </citation>
    <scope>NUCLEOTIDE SEQUENCE [LARGE SCALE GENOMIC DNA]</scope>
    <source>
        <strain evidence="1 2">M3C6</strain>
    </source>
</reference>
<evidence type="ECO:0000313" key="2">
    <source>
        <dbReference type="Proteomes" id="UP001603978"/>
    </source>
</evidence>
<evidence type="ECO:0008006" key="3">
    <source>
        <dbReference type="Google" id="ProtNLM"/>
    </source>
</evidence>
<protein>
    <recommendedName>
        <fullName evidence="3">Ribosomal protein L7/L12 C-terminal domain-containing protein</fullName>
    </recommendedName>
</protein>
<sequence>MESLEDRVARLEEQVAFLQRHLGVDPELVAADANGPALPPDFYRALRDGKTILAIKIYRKATGASLLTAKNAVEDMERSARG</sequence>
<dbReference type="EMBL" id="JBICRM010000019">
    <property type="protein sequence ID" value="MFG1707134.1"/>
    <property type="molecule type" value="Genomic_DNA"/>
</dbReference>
<organism evidence="1 2">
    <name type="scientific">Nonomuraea marmarensis</name>
    <dbReference type="NCBI Taxonomy" id="3351344"/>
    <lineage>
        <taxon>Bacteria</taxon>
        <taxon>Bacillati</taxon>
        <taxon>Actinomycetota</taxon>
        <taxon>Actinomycetes</taxon>
        <taxon>Streptosporangiales</taxon>
        <taxon>Streptosporangiaceae</taxon>
        <taxon>Nonomuraea</taxon>
    </lineage>
</organism>